<organism evidence="7 8">
    <name type="scientific">Thomasclavelia spiroformis</name>
    <dbReference type="NCBI Taxonomy" id="29348"/>
    <lineage>
        <taxon>Bacteria</taxon>
        <taxon>Bacillati</taxon>
        <taxon>Bacillota</taxon>
        <taxon>Erysipelotrichia</taxon>
        <taxon>Erysipelotrichales</taxon>
        <taxon>Coprobacillaceae</taxon>
        <taxon>Thomasclavelia</taxon>
    </lineage>
</organism>
<evidence type="ECO:0008006" key="9">
    <source>
        <dbReference type="Google" id="ProtNLM"/>
    </source>
</evidence>
<keyword evidence="4 6" id="KW-0472">Membrane</keyword>
<keyword evidence="3 6" id="KW-1133">Transmembrane helix</keyword>
<evidence type="ECO:0000256" key="3">
    <source>
        <dbReference type="ARBA" id="ARBA00022989"/>
    </source>
</evidence>
<evidence type="ECO:0000313" key="7">
    <source>
        <dbReference type="EMBL" id="OUQ03373.1"/>
    </source>
</evidence>
<accession>A0A1Y4Q8X2</accession>
<evidence type="ECO:0000313" key="8">
    <source>
        <dbReference type="Proteomes" id="UP000196258"/>
    </source>
</evidence>
<dbReference type="EMBL" id="NFLB01000020">
    <property type="protein sequence ID" value="OUQ03373.1"/>
    <property type="molecule type" value="Genomic_DNA"/>
</dbReference>
<evidence type="ECO:0000256" key="6">
    <source>
        <dbReference type="SAM" id="Phobius"/>
    </source>
</evidence>
<evidence type="ECO:0000256" key="2">
    <source>
        <dbReference type="ARBA" id="ARBA00022692"/>
    </source>
</evidence>
<dbReference type="GO" id="GO:0016020">
    <property type="term" value="C:membrane"/>
    <property type="evidence" value="ECO:0007669"/>
    <property type="project" value="UniProtKB-SubCell"/>
</dbReference>
<gene>
    <name evidence="7" type="ORF">B5E91_12745</name>
</gene>
<evidence type="ECO:0000256" key="1">
    <source>
        <dbReference type="ARBA" id="ARBA00004141"/>
    </source>
</evidence>
<feature type="coiled-coil region" evidence="5">
    <location>
        <begin position="290"/>
        <end position="346"/>
    </location>
</feature>
<dbReference type="InterPro" id="IPR051328">
    <property type="entry name" value="T7SS_ABC-Transporter"/>
</dbReference>
<keyword evidence="5" id="KW-0175">Coiled coil</keyword>
<sequence length="792" mass="90603">MKKFIKYFGRFTFVFAILAIGIYVGTLIGDYRNDQINGSLQNSMKVALVNLDEGVIYQDKQRNFANEILGSYSDNYVMTGLEDAKAGIENGRYAAYIIIPSDFSSNIVTINAEPKKSLLKYEISGNLSQDATDKAWQNVMKLEEELNNDLGYVYVSSILNEFHNGQDDVSKLLENDSKDKEVIMSISNVDLVAILNLTEVERLQNNIESLDVSPDFETNKQIIEAIDLAYKGYMQETGSQLDALKSESSNVNSKIADINSLATSIETVFKDDQTANYSLNRTLNEINSFNETMSYNNEDLEKKLTNLNETIDNSNDSLKNDLNKQIEQLIKQIDKLNYKYKQTINNIIKDIINGVDYYSLDDKIPAREKDYQQTYDLVRNLINQYNDLVNKYNTDKIKYEAQTNISQKVISCLSTYDFSQTDASFDNFIQYIKEIVENDKTFNDNLYTYAISLGMSEEEAKNYTIEMYITNQIISYASNQQDNVSIINEKKVFYMLEKTLQNDLAIKRDNLKEKYDDLITNIQNDYSSNSLGDLFTNTIDELVGYVETIEPVNTSDLENTINDLNDTSYIDSEIFNQSIYEDLKPLNDTQVSNKSNLLDIIEYYSSISTTFNENLLLYDPLQAIDSEEIESYVNDFDQNNSNTQNKIERKNSEYLKFVSDSYQNADEHIRVMKEDVIKHQQESDLKVTTGLENAKKIKAETSSENNTLMNGYLHKLPYTRNGTVANTVVYDFVTSPLNLEGEKTDNSIVSSSLNYPLIIICSASFCAFVWVTSYLISKYKIKEIKQNIATTN</sequence>
<dbReference type="AlphaFoldDB" id="A0A1Y4Q8X2"/>
<dbReference type="PANTHER" id="PTHR43077:SF10">
    <property type="entry name" value="TRANSPORT PERMEASE PROTEIN"/>
    <property type="match status" value="1"/>
</dbReference>
<dbReference type="RefSeq" id="WP_087258401.1">
    <property type="nucleotide sequence ID" value="NZ_CALURN010000013.1"/>
</dbReference>
<reference evidence="8" key="1">
    <citation type="submission" date="2017-04" db="EMBL/GenBank/DDBJ databases">
        <title>Function of individual gut microbiota members based on whole genome sequencing of pure cultures obtained from chicken caecum.</title>
        <authorList>
            <person name="Medvecky M."/>
            <person name="Cejkova D."/>
            <person name="Polansky O."/>
            <person name="Karasova D."/>
            <person name="Kubasova T."/>
            <person name="Cizek A."/>
            <person name="Rychlik I."/>
        </authorList>
    </citation>
    <scope>NUCLEOTIDE SEQUENCE [LARGE SCALE GENOMIC DNA]</scope>
    <source>
        <strain evidence="8">An149</strain>
    </source>
</reference>
<dbReference type="Proteomes" id="UP000196258">
    <property type="component" value="Unassembled WGS sequence"/>
</dbReference>
<protein>
    <recommendedName>
        <fullName evidence="9">Type VII secretion protein EsaA</fullName>
    </recommendedName>
</protein>
<name>A0A1Y4Q8X2_9FIRM</name>
<proteinExistence type="predicted"/>
<comment type="subcellular location">
    <subcellularLocation>
        <location evidence="1">Membrane</location>
        <topology evidence="1">Multi-pass membrane protein</topology>
    </subcellularLocation>
</comment>
<keyword evidence="2 6" id="KW-0812">Transmembrane</keyword>
<evidence type="ECO:0000256" key="4">
    <source>
        <dbReference type="ARBA" id="ARBA00023136"/>
    </source>
</evidence>
<comment type="caution">
    <text evidence="7">The sequence shown here is derived from an EMBL/GenBank/DDBJ whole genome shotgun (WGS) entry which is preliminary data.</text>
</comment>
<feature type="transmembrane region" description="Helical" evidence="6">
    <location>
        <begin position="7"/>
        <end position="28"/>
    </location>
</feature>
<feature type="transmembrane region" description="Helical" evidence="6">
    <location>
        <begin position="755"/>
        <end position="776"/>
    </location>
</feature>
<evidence type="ECO:0000256" key="5">
    <source>
        <dbReference type="SAM" id="Coils"/>
    </source>
</evidence>
<dbReference type="PANTHER" id="PTHR43077">
    <property type="entry name" value="TRANSPORT PERMEASE YVFS-RELATED"/>
    <property type="match status" value="1"/>
</dbReference>